<proteinExistence type="predicted"/>
<dbReference type="Pfam" id="PF13439">
    <property type="entry name" value="Glyco_transf_4"/>
    <property type="match status" value="1"/>
</dbReference>
<dbReference type="GO" id="GO:0016757">
    <property type="term" value="F:glycosyltransferase activity"/>
    <property type="evidence" value="ECO:0007669"/>
    <property type="project" value="UniProtKB-KW"/>
</dbReference>
<sequence length="390" mass="42539">MTRPTVAVVAPFYPPHIGGAERYAERIAHELRDSPDLEPVVITAAPGRRTEVETRDGVVVVRLARWFTVSNTPVNPLWWWNIRRILRRYRVAVINTHAPVAFLADVATLVAGRRPVVQTYHAGSMVKHTGHLDRLISGYEKHLLPRVFRRADVLVAVSPTSLAHAVPGSLVIPPGVDTTVFTPAHHPWGDTLLYVGRIDRSSAWKGVDVLIRAFAVVVRQHPRALLRIVGVGDALDDHRKLAESLGVADHVEFAGLLAVEDLVDAYQRARTVILPSRTESESFGMALVEAMACARPVIGSRVGGIPTVIDEGRTGLLVPPGDAGSLAEACLRLLTDDEMCARLGMAGRHHVEHAYAWPGLVDRYLDTFRGLLPGAAAATSRRVRAGSRPT</sequence>
<feature type="domain" description="Glycosyltransferase subfamily 4-like N-terminal" evidence="4">
    <location>
        <begin position="17"/>
        <end position="179"/>
    </location>
</feature>
<feature type="domain" description="Glycosyl transferase family 1" evidence="3">
    <location>
        <begin position="191"/>
        <end position="349"/>
    </location>
</feature>
<dbReference type="Pfam" id="PF00534">
    <property type="entry name" value="Glycos_transf_1"/>
    <property type="match status" value="1"/>
</dbReference>
<dbReference type="RefSeq" id="WP_028930153.1">
    <property type="nucleotide sequence ID" value="NZ_AUII01000008.1"/>
</dbReference>
<dbReference type="CDD" id="cd03801">
    <property type="entry name" value="GT4_PimA-like"/>
    <property type="match status" value="1"/>
</dbReference>
<comment type="caution">
    <text evidence="5">The sequence shown here is derived from an EMBL/GenBank/DDBJ whole genome shotgun (WGS) entry which is preliminary data.</text>
</comment>
<evidence type="ECO:0000256" key="2">
    <source>
        <dbReference type="ARBA" id="ARBA00022679"/>
    </source>
</evidence>
<evidence type="ECO:0000259" key="3">
    <source>
        <dbReference type="Pfam" id="PF00534"/>
    </source>
</evidence>
<keyword evidence="6" id="KW-1185">Reference proteome</keyword>
<dbReference type="Proteomes" id="UP000321328">
    <property type="component" value="Unassembled WGS sequence"/>
</dbReference>
<dbReference type="InterPro" id="IPR001296">
    <property type="entry name" value="Glyco_trans_1"/>
</dbReference>
<organism evidence="5 6">
    <name type="scientific">Pseudonocardia asaccharolytica DSM 44247 = NBRC 16224</name>
    <dbReference type="NCBI Taxonomy" id="1123024"/>
    <lineage>
        <taxon>Bacteria</taxon>
        <taxon>Bacillati</taxon>
        <taxon>Actinomycetota</taxon>
        <taxon>Actinomycetes</taxon>
        <taxon>Pseudonocardiales</taxon>
        <taxon>Pseudonocardiaceae</taxon>
        <taxon>Pseudonocardia</taxon>
    </lineage>
</organism>
<evidence type="ECO:0000256" key="1">
    <source>
        <dbReference type="ARBA" id="ARBA00022676"/>
    </source>
</evidence>
<keyword evidence="2" id="KW-0808">Transferase</keyword>
<dbReference type="EMBL" id="BJVI01000004">
    <property type="protein sequence ID" value="GEL16910.1"/>
    <property type="molecule type" value="Genomic_DNA"/>
</dbReference>
<dbReference type="Gene3D" id="3.40.50.2000">
    <property type="entry name" value="Glycogen Phosphorylase B"/>
    <property type="match status" value="2"/>
</dbReference>
<name>A0A511CWG5_9PSEU</name>
<accession>A0A511CWG5</accession>
<keyword evidence="1" id="KW-0328">Glycosyltransferase</keyword>
<evidence type="ECO:0000313" key="5">
    <source>
        <dbReference type="EMBL" id="GEL16910.1"/>
    </source>
</evidence>
<evidence type="ECO:0000313" key="6">
    <source>
        <dbReference type="Proteomes" id="UP000321328"/>
    </source>
</evidence>
<dbReference type="STRING" id="1123024.GCA_000423625_02325"/>
<dbReference type="OrthoDB" id="3632147at2"/>
<dbReference type="PANTHER" id="PTHR12526:SF510">
    <property type="entry name" value="D-INOSITOL 3-PHOSPHATE GLYCOSYLTRANSFERASE"/>
    <property type="match status" value="1"/>
</dbReference>
<gene>
    <name evidence="5" type="ORF">PA7_07470</name>
</gene>
<dbReference type="InterPro" id="IPR028098">
    <property type="entry name" value="Glyco_trans_4-like_N"/>
</dbReference>
<protein>
    <submittedName>
        <fullName evidence="5">LPS biosynthesis rfbu related protein</fullName>
    </submittedName>
</protein>
<reference evidence="5 6" key="1">
    <citation type="submission" date="2019-07" db="EMBL/GenBank/DDBJ databases">
        <title>Whole genome shotgun sequence of Pseudonocardia asaccharolytica NBRC 16224.</title>
        <authorList>
            <person name="Hosoyama A."/>
            <person name="Uohara A."/>
            <person name="Ohji S."/>
            <person name="Ichikawa N."/>
        </authorList>
    </citation>
    <scope>NUCLEOTIDE SEQUENCE [LARGE SCALE GENOMIC DNA]</scope>
    <source>
        <strain evidence="5 6">NBRC 16224</strain>
    </source>
</reference>
<dbReference type="SUPFAM" id="SSF53756">
    <property type="entry name" value="UDP-Glycosyltransferase/glycogen phosphorylase"/>
    <property type="match status" value="1"/>
</dbReference>
<dbReference type="AlphaFoldDB" id="A0A511CWG5"/>
<evidence type="ECO:0000259" key="4">
    <source>
        <dbReference type="Pfam" id="PF13439"/>
    </source>
</evidence>
<dbReference type="PANTHER" id="PTHR12526">
    <property type="entry name" value="GLYCOSYLTRANSFERASE"/>
    <property type="match status" value="1"/>
</dbReference>